<keyword evidence="1" id="KW-1133">Transmembrane helix</keyword>
<feature type="transmembrane region" description="Helical" evidence="1">
    <location>
        <begin position="557"/>
        <end position="577"/>
    </location>
</feature>
<accession>A0AAU9J481</accession>
<reference evidence="2" key="1">
    <citation type="submission" date="2021-09" db="EMBL/GenBank/DDBJ databases">
        <authorList>
            <consortium name="AG Swart"/>
            <person name="Singh M."/>
            <person name="Singh A."/>
            <person name="Seah K."/>
            <person name="Emmerich C."/>
        </authorList>
    </citation>
    <scope>NUCLEOTIDE SEQUENCE</scope>
    <source>
        <strain evidence="2">ATCC30299</strain>
    </source>
</reference>
<dbReference type="EMBL" id="CAJZBQ010000030">
    <property type="protein sequence ID" value="CAG9321984.1"/>
    <property type="molecule type" value="Genomic_DNA"/>
</dbReference>
<keyword evidence="1" id="KW-0812">Transmembrane</keyword>
<dbReference type="PANTHER" id="PTHR11319">
    <property type="entry name" value="G PROTEIN-COUPLED RECEPTOR-RELATED"/>
    <property type="match status" value="1"/>
</dbReference>
<keyword evidence="3" id="KW-1185">Reference proteome</keyword>
<organism evidence="2 3">
    <name type="scientific">Blepharisma stoltei</name>
    <dbReference type="NCBI Taxonomy" id="1481888"/>
    <lineage>
        <taxon>Eukaryota</taxon>
        <taxon>Sar</taxon>
        <taxon>Alveolata</taxon>
        <taxon>Ciliophora</taxon>
        <taxon>Postciliodesmatophora</taxon>
        <taxon>Heterotrichea</taxon>
        <taxon>Heterotrichida</taxon>
        <taxon>Blepharismidae</taxon>
        <taxon>Blepharisma</taxon>
    </lineage>
</organism>
<dbReference type="AlphaFoldDB" id="A0AAU9J481"/>
<feature type="transmembrane region" description="Helical" evidence="1">
    <location>
        <begin position="363"/>
        <end position="386"/>
    </location>
</feature>
<comment type="caution">
    <text evidence="2">The sequence shown here is derived from an EMBL/GenBank/DDBJ whole genome shotgun (WGS) entry which is preliminary data.</text>
</comment>
<keyword evidence="1" id="KW-0472">Membrane</keyword>
<evidence type="ECO:0000313" key="2">
    <source>
        <dbReference type="EMBL" id="CAG9321984.1"/>
    </source>
</evidence>
<feature type="transmembrane region" description="Helical" evidence="1">
    <location>
        <begin position="589"/>
        <end position="616"/>
    </location>
</feature>
<name>A0AAU9J481_9CILI</name>
<protein>
    <submittedName>
        <fullName evidence="2">Uncharacterized protein</fullName>
    </submittedName>
</protein>
<gene>
    <name evidence="2" type="ORF">BSTOLATCC_MIC30366</name>
</gene>
<feature type="transmembrane region" description="Helical" evidence="1">
    <location>
        <begin position="258"/>
        <end position="279"/>
    </location>
</feature>
<sequence>MPNFKSNTFKSNKAVYGENIASYPVSMKIINTNWTGQLKDIASGQVSSTPLFVALTDHLGAVVSTDNSSVGELISLSQGVILSGELKVTATSGVFNFSSFVISAEPGTSFEIEVQTTGIDTSKSAKARDGLTYNSSILVNVTLRHCVLGEARVGVNCVACPKDFYSLDPQNDQCFPCPDEAICYGNYTMVPKPGYWRFSMLSKKFWPCPNSDACIGSDSQNISYTGNCLEGYTGNLCQSCAKWYSSQSKNQCSKCQSLTVITIKATGIALGFLILCWFITRTSYNSAYKPKSLSSIYIKILINYFQLISLTTTFSLSWPNYVKELFSIQNNASFISDQIFSFDCFLYHNKAFWEETAIYYQKLFIMAILPFSIPLISAIYWLFVSLVKKSFSLAWNNIVTNSIIASFLIHPSLIKYYFSSFDCTELDDNKYWLISDLNLRCWGSQHVFNIAAISLPAILVWEIRMPTMCLFMLLKNRGQLDNINMRIKYGFLYNGYKPESYYWEFVIIYRKIGIICVTVFLASVSVSMQALTAVSVLVASLYFQFKIKPYNGDDLNRLEAISISASTVTIYCGMYYLTGSLDYFTELMFFIIIVLANLSFMIYWGFKLGSAYIAIIKEKLFDFRKKFRVKDSSSTTNFTLKQRKWIEIADRENSPKMIDFSKISMIDLFLGKLKGGSSSRYMINKEDFSIEDEQKDLDKINIEEKIIFSDKIASESVPCEWTESFRMHNLNAITY</sequence>
<feature type="transmembrane region" description="Helical" evidence="1">
    <location>
        <begin position="300"/>
        <end position="318"/>
    </location>
</feature>
<evidence type="ECO:0000256" key="1">
    <source>
        <dbReference type="SAM" id="Phobius"/>
    </source>
</evidence>
<feature type="transmembrane region" description="Helical" evidence="1">
    <location>
        <begin position="447"/>
        <end position="474"/>
    </location>
</feature>
<feature type="transmembrane region" description="Helical" evidence="1">
    <location>
        <begin position="398"/>
        <end position="418"/>
    </location>
</feature>
<feature type="transmembrane region" description="Helical" evidence="1">
    <location>
        <begin position="528"/>
        <end position="545"/>
    </location>
</feature>
<proteinExistence type="predicted"/>
<dbReference type="Proteomes" id="UP001162131">
    <property type="component" value="Unassembled WGS sequence"/>
</dbReference>
<dbReference type="PANTHER" id="PTHR11319:SF35">
    <property type="entry name" value="OUTER MEMBRANE PROTEIN PMPC-RELATED"/>
    <property type="match status" value="1"/>
</dbReference>
<evidence type="ECO:0000313" key="3">
    <source>
        <dbReference type="Proteomes" id="UP001162131"/>
    </source>
</evidence>